<comment type="similarity">
    <text evidence="5">Belongs to the complex I subunit 2 family.</text>
</comment>
<evidence type="ECO:0000256" key="1">
    <source>
        <dbReference type="ARBA" id="ARBA00004127"/>
    </source>
</evidence>
<proteinExistence type="inferred from homology"/>
<feature type="transmembrane region" description="Helical" evidence="5">
    <location>
        <begin position="163"/>
        <end position="188"/>
    </location>
</feature>
<dbReference type="HAMAP" id="MF_00445">
    <property type="entry name" value="NDH1_NuoN_1"/>
    <property type="match status" value="1"/>
</dbReference>
<feature type="transmembrane region" description="Helical" evidence="5">
    <location>
        <begin position="303"/>
        <end position="324"/>
    </location>
</feature>
<evidence type="ECO:0000256" key="5">
    <source>
        <dbReference type="HAMAP-Rule" id="MF_00445"/>
    </source>
</evidence>
<feature type="transmembrane region" description="Helical" evidence="5">
    <location>
        <begin position="453"/>
        <end position="474"/>
    </location>
</feature>
<reference evidence="8 9" key="1">
    <citation type="submission" date="2021-08" db="EMBL/GenBank/DDBJ databases">
        <title>Lysobacter sp. strain CJ11 Genome sequencing and assembly.</title>
        <authorList>
            <person name="Kim I."/>
        </authorList>
    </citation>
    <scope>NUCLEOTIDE SEQUENCE [LARGE SCALE GENOMIC DNA]</scope>
    <source>
        <strain evidence="8 9">CJ11</strain>
    </source>
</reference>
<keyword evidence="5" id="KW-0520">NAD</keyword>
<evidence type="ECO:0000256" key="3">
    <source>
        <dbReference type="ARBA" id="ARBA00022989"/>
    </source>
</evidence>
<evidence type="ECO:0000259" key="7">
    <source>
        <dbReference type="Pfam" id="PF00361"/>
    </source>
</evidence>
<feature type="transmembrane region" description="Helical" evidence="5">
    <location>
        <begin position="330"/>
        <end position="352"/>
    </location>
</feature>
<keyword evidence="9" id="KW-1185">Reference proteome</keyword>
<keyword evidence="8" id="KW-0560">Oxidoreductase</keyword>
<dbReference type="EC" id="7.1.1.-" evidence="5"/>
<feature type="transmembrane region" description="Helical" evidence="5">
    <location>
        <begin position="49"/>
        <end position="70"/>
    </location>
</feature>
<feature type="transmembrane region" description="Helical" evidence="5">
    <location>
        <begin position="408"/>
        <end position="428"/>
    </location>
</feature>
<feature type="transmembrane region" description="Helical" evidence="5">
    <location>
        <begin position="208"/>
        <end position="232"/>
    </location>
</feature>
<dbReference type="NCBIfam" id="NF004442">
    <property type="entry name" value="PRK05777.1-5"/>
    <property type="match status" value="1"/>
</dbReference>
<feature type="domain" description="NADH:quinone oxidoreductase/Mrp antiporter transmembrane" evidence="7">
    <location>
        <begin position="129"/>
        <end position="422"/>
    </location>
</feature>
<feature type="transmembrane region" description="Helical" evidence="5">
    <location>
        <begin position="244"/>
        <end position="263"/>
    </location>
</feature>
<keyword evidence="5" id="KW-1278">Translocase</keyword>
<evidence type="ECO:0000256" key="2">
    <source>
        <dbReference type="ARBA" id="ARBA00022692"/>
    </source>
</evidence>
<name>A0ABX8WLS9_9GAMM</name>
<evidence type="ECO:0000313" key="8">
    <source>
        <dbReference type="EMBL" id="QYR52085.1"/>
    </source>
</evidence>
<feature type="transmembrane region" description="Helical" evidence="5">
    <location>
        <begin position="82"/>
        <end position="99"/>
    </location>
</feature>
<dbReference type="NCBIfam" id="TIGR01770">
    <property type="entry name" value="NDH_I_N"/>
    <property type="match status" value="1"/>
</dbReference>
<organism evidence="8 9">
    <name type="scientific">Lysobacter soyae</name>
    <dbReference type="NCBI Taxonomy" id="2764185"/>
    <lineage>
        <taxon>Bacteria</taxon>
        <taxon>Pseudomonadati</taxon>
        <taxon>Pseudomonadota</taxon>
        <taxon>Gammaproteobacteria</taxon>
        <taxon>Lysobacterales</taxon>
        <taxon>Lysobacteraceae</taxon>
        <taxon>Lysobacter</taxon>
    </lineage>
</organism>
<feature type="transmembrane region" description="Helical" evidence="5">
    <location>
        <begin position="275"/>
        <end position="296"/>
    </location>
</feature>
<keyword evidence="5" id="KW-1003">Cell membrane</keyword>
<feature type="transmembrane region" description="Helical" evidence="5">
    <location>
        <begin position="373"/>
        <end position="396"/>
    </location>
</feature>
<keyword evidence="5" id="KW-0830">Ubiquinone</keyword>
<dbReference type="EMBL" id="CP080544">
    <property type="protein sequence ID" value="QYR52085.1"/>
    <property type="molecule type" value="Genomic_DNA"/>
</dbReference>
<dbReference type="Proteomes" id="UP000824755">
    <property type="component" value="Chromosome"/>
</dbReference>
<evidence type="ECO:0000313" key="9">
    <source>
        <dbReference type="Proteomes" id="UP000824755"/>
    </source>
</evidence>
<protein>
    <recommendedName>
        <fullName evidence="5">NADH-quinone oxidoreductase subunit N</fullName>
        <ecNumber evidence="5">7.1.1.-</ecNumber>
    </recommendedName>
    <alternativeName>
        <fullName evidence="5">NADH dehydrogenase I subunit N</fullName>
    </alternativeName>
    <alternativeName>
        <fullName evidence="5">NDH-1 subunit N</fullName>
    </alternativeName>
</protein>
<sequence length="483" mass="51492">MQTTLTQMNPAELWPLLPELVLAGAAFALLMLDIFLAPKRQGHAHWLGLIVLLVVAGLTLGGFGGHGVVLNEMFIRDNAADVMKTVICVVSALAFVYAWPYLRARGLYQGEISILMLLATLGMMLMVSANSLVMIYLGLEMLALSSYALVASDRDNAVASEGAMKYFVLGALASGMLLFGMSLIYGAAHSLNLAEIYAVAGNNSQPGLLLAGSALAIAGIAFKLGAAPFHMWLPDVYESAPTPITLFIGSAPKIAALAMLWRLLETGLGSMGNEWHSMIAVLAALSLVIGNLFAIMQTNLRRMLAYSTISHMGYVLTAVAGGGQDGYSAALIYTIFYALMTTASFGLIALLARDGFEADKIDDYRGLLQRSPFTAFMMLCVMASLAGIPPFVGFFIKLSVLQAAIQGGFLWLALVGVVMAVVGAFYYLRVIKVMMFDSAEGAPELKITPTPGYGLIIGINCLLLLVASVFYQPIMAWCVGAFA</sequence>
<keyword evidence="2 5" id="KW-0812">Transmembrane</keyword>
<dbReference type="InterPro" id="IPR001750">
    <property type="entry name" value="ND/Mrp_TM"/>
</dbReference>
<evidence type="ECO:0000256" key="4">
    <source>
        <dbReference type="ARBA" id="ARBA00023136"/>
    </source>
</evidence>
<evidence type="ECO:0000256" key="6">
    <source>
        <dbReference type="RuleBase" id="RU000320"/>
    </source>
</evidence>
<dbReference type="Pfam" id="PF00361">
    <property type="entry name" value="Proton_antipo_M"/>
    <property type="match status" value="1"/>
</dbReference>
<dbReference type="InterPro" id="IPR010096">
    <property type="entry name" value="NADH-Q_OxRdtase_suN/2"/>
</dbReference>
<keyword evidence="4 5" id="KW-0472">Membrane</keyword>
<comment type="subunit">
    <text evidence="5">NDH-1 is composed of 14 different subunits. Subunits NuoA, H, J, K, L, M, N constitute the membrane sector of the complex.</text>
</comment>
<keyword evidence="5" id="KW-0813">Transport</keyword>
<keyword evidence="5" id="KW-0874">Quinone</keyword>
<feature type="transmembrane region" description="Helical" evidence="5">
    <location>
        <begin position="20"/>
        <end position="37"/>
    </location>
</feature>
<dbReference type="PANTHER" id="PTHR22773">
    <property type="entry name" value="NADH DEHYDROGENASE"/>
    <property type="match status" value="1"/>
</dbReference>
<dbReference type="PRINTS" id="PR01434">
    <property type="entry name" value="NADHDHGNASE5"/>
</dbReference>
<gene>
    <name evidence="5 8" type="primary">nuoN</name>
    <name evidence="8" type="ORF">H8L67_05525</name>
</gene>
<keyword evidence="3 5" id="KW-1133">Transmembrane helix</keyword>
<comment type="catalytic activity">
    <reaction evidence="5">
        <text>a quinone + NADH + 5 H(+)(in) = a quinol + NAD(+) + 4 H(+)(out)</text>
        <dbReference type="Rhea" id="RHEA:57888"/>
        <dbReference type="ChEBI" id="CHEBI:15378"/>
        <dbReference type="ChEBI" id="CHEBI:24646"/>
        <dbReference type="ChEBI" id="CHEBI:57540"/>
        <dbReference type="ChEBI" id="CHEBI:57945"/>
        <dbReference type="ChEBI" id="CHEBI:132124"/>
    </reaction>
</comment>
<comment type="subcellular location">
    <subcellularLocation>
        <location evidence="5">Cell membrane</location>
        <topology evidence="5">Multi-pass membrane protein</topology>
    </subcellularLocation>
    <subcellularLocation>
        <location evidence="1">Endomembrane system</location>
        <topology evidence="1">Multi-pass membrane protein</topology>
    </subcellularLocation>
    <subcellularLocation>
        <location evidence="6">Membrane</location>
        <topology evidence="6">Multi-pass membrane protein</topology>
    </subcellularLocation>
</comment>
<accession>A0ABX8WLS9</accession>
<comment type="function">
    <text evidence="5">NDH-1 shuttles electrons from NADH, via FMN and iron-sulfur (Fe-S) centers, to quinones in the respiratory chain. The immediate electron acceptor for the enzyme in this species is believed to be ubiquinone. Couples the redox reaction to proton translocation (for every two electrons transferred, four hydrogen ions are translocated across the cytoplasmic membrane), and thus conserves the redox energy in a proton gradient.</text>
</comment>
<dbReference type="GO" id="GO:0016491">
    <property type="term" value="F:oxidoreductase activity"/>
    <property type="evidence" value="ECO:0007669"/>
    <property type="project" value="UniProtKB-KW"/>
</dbReference>